<dbReference type="InterPro" id="IPR006359">
    <property type="entry name" value="Tscrpt_elong_fac_GreA"/>
</dbReference>
<reference evidence="10" key="1">
    <citation type="submission" date="2020-05" db="EMBL/GenBank/DDBJ databases">
        <authorList>
            <person name="Chiriac C."/>
            <person name="Salcher M."/>
            <person name="Ghai R."/>
            <person name="Kavagutti S V."/>
        </authorList>
    </citation>
    <scope>NUCLEOTIDE SEQUENCE</scope>
</reference>
<evidence type="ECO:0000313" key="10">
    <source>
        <dbReference type="EMBL" id="CAB4617321.1"/>
    </source>
</evidence>
<comment type="function">
    <text evidence="6">Necessary for efficient RNA polymerase transcription elongation past template-encoded arresting sites. The arresting sites in DNA have the property of trapping a certain fraction of elongating RNA polymerases that pass through, resulting in locked ternary complexes. Cleavage of the nascent transcript by cleavage factors such as GreA or GreB allows the resumption of elongation from the new 3'terminus. GreA releases sequences of 2 to 3 nucleotides.</text>
</comment>
<evidence type="ECO:0000256" key="5">
    <source>
        <dbReference type="ARBA" id="ARBA00023163"/>
    </source>
</evidence>
<dbReference type="InterPro" id="IPR018151">
    <property type="entry name" value="TF_GreA/GreB_CS"/>
</dbReference>
<dbReference type="InterPro" id="IPR036953">
    <property type="entry name" value="GreA/GreB_C_sf"/>
</dbReference>
<dbReference type="EMBL" id="CAEZVE010000028">
    <property type="protein sequence ID" value="CAB4617321.1"/>
    <property type="molecule type" value="Genomic_DNA"/>
</dbReference>
<gene>
    <name evidence="10" type="ORF">UFOPK1931_00257</name>
</gene>
<accession>A0A6J6HTE2</accession>
<dbReference type="PIRSF" id="PIRSF006092">
    <property type="entry name" value="GreA_GreB"/>
    <property type="match status" value="1"/>
</dbReference>
<dbReference type="GO" id="GO:0032784">
    <property type="term" value="P:regulation of DNA-templated transcription elongation"/>
    <property type="evidence" value="ECO:0007669"/>
    <property type="project" value="InterPro"/>
</dbReference>
<dbReference type="InterPro" id="IPR022691">
    <property type="entry name" value="Tscrpt_elong_fac_GreA/B_N"/>
</dbReference>
<dbReference type="FunFam" id="1.10.287.180:FF:000001">
    <property type="entry name" value="Transcription elongation factor GreA"/>
    <property type="match status" value="1"/>
</dbReference>
<dbReference type="SUPFAM" id="SSF46557">
    <property type="entry name" value="GreA transcript cleavage protein, N-terminal domain"/>
    <property type="match status" value="1"/>
</dbReference>
<dbReference type="PANTHER" id="PTHR30437:SF4">
    <property type="entry name" value="TRANSCRIPTION ELONGATION FACTOR GREA"/>
    <property type="match status" value="1"/>
</dbReference>
<dbReference type="HAMAP" id="MF_00105">
    <property type="entry name" value="GreA_GreB"/>
    <property type="match status" value="1"/>
</dbReference>
<dbReference type="Pfam" id="PF01272">
    <property type="entry name" value="GreA_GreB"/>
    <property type="match status" value="1"/>
</dbReference>
<protein>
    <recommendedName>
        <fullName evidence="2">Transcription elongation factor GreA</fullName>
    </recommendedName>
    <alternativeName>
        <fullName evidence="7">Transcript cleavage factor GreA</fullName>
    </alternativeName>
</protein>
<sequence length="159" mass="17245">MSEPNEATWLTQEAFDRLADEREHLITVARGDIAKRIQEAREEGDLKENGGYHAAKEEQGKIEARINRIEEILATAQVGEAPKAHDVVEQGLVVTVNLNGSEKKFLLGSAEINDDSVEVYSPDSPIGSAILGKKVGEELQVFLPNGKAISVKILSVANA</sequence>
<evidence type="ECO:0000259" key="8">
    <source>
        <dbReference type="Pfam" id="PF01272"/>
    </source>
</evidence>
<dbReference type="PROSITE" id="PS00830">
    <property type="entry name" value="GREAB_2"/>
    <property type="match status" value="1"/>
</dbReference>
<proteinExistence type="inferred from homology"/>
<name>A0A6J6HTE2_9ZZZZ</name>
<keyword evidence="3" id="KW-0805">Transcription regulation</keyword>
<dbReference type="NCBIfam" id="TIGR01462">
    <property type="entry name" value="greA"/>
    <property type="match status" value="1"/>
</dbReference>
<dbReference type="PANTHER" id="PTHR30437">
    <property type="entry name" value="TRANSCRIPTION ELONGATION FACTOR GREA"/>
    <property type="match status" value="1"/>
</dbReference>
<dbReference type="GO" id="GO:0003677">
    <property type="term" value="F:DNA binding"/>
    <property type="evidence" value="ECO:0007669"/>
    <property type="project" value="UniProtKB-KW"/>
</dbReference>
<keyword evidence="4" id="KW-0238">DNA-binding</keyword>
<feature type="domain" description="Transcription elongation factor GreA/GreB C-terminal" evidence="8">
    <location>
        <begin position="84"/>
        <end position="157"/>
    </location>
</feature>
<comment type="similarity">
    <text evidence="1">Belongs to the GreA/GreB family.</text>
</comment>
<dbReference type="GO" id="GO:0070063">
    <property type="term" value="F:RNA polymerase binding"/>
    <property type="evidence" value="ECO:0007669"/>
    <property type="project" value="InterPro"/>
</dbReference>
<dbReference type="NCBIfam" id="NF001262">
    <property type="entry name" value="PRK00226.1-3"/>
    <property type="match status" value="1"/>
</dbReference>
<evidence type="ECO:0000256" key="2">
    <source>
        <dbReference type="ARBA" id="ARBA00013729"/>
    </source>
</evidence>
<evidence type="ECO:0000256" key="6">
    <source>
        <dbReference type="ARBA" id="ARBA00024916"/>
    </source>
</evidence>
<evidence type="ECO:0000259" key="9">
    <source>
        <dbReference type="Pfam" id="PF03449"/>
    </source>
</evidence>
<dbReference type="InterPro" id="IPR028624">
    <property type="entry name" value="Tscrpt_elong_fac_GreA/B"/>
</dbReference>
<keyword evidence="5" id="KW-0804">Transcription</keyword>
<evidence type="ECO:0000256" key="1">
    <source>
        <dbReference type="ARBA" id="ARBA00008213"/>
    </source>
</evidence>
<feature type="domain" description="Transcription elongation factor GreA/GreB N-terminal" evidence="9">
    <location>
        <begin position="9"/>
        <end position="78"/>
    </location>
</feature>
<dbReference type="Gene3D" id="1.10.287.180">
    <property type="entry name" value="Transcription elongation factor, GreA/GreB, N-terminal domain"/>
    <property type="match status" value="1"/>
</dbReference>
<dbReference type="SUPFAM" id="SSF54534">
    <property type="entry name" value="FKBP-like"/>
    <property type="match status" value="1"/>
</dbReference>
<dbReference type="GO" id="GO:0006354">
    <property type="term" value="P:DNA-templated transcription elongation"/>
    <property type="evidence" value="ECO:0007669"/>
    <property type="project" value="TreeGrafter"/>
</dbReference>
<evidence type="ECO:0000256" key="7">
    <source>
        <dbReference type="ARBA" id="ARBA00030776"/>
    </source>
</evidence>
<dbReference type="InterPro" id="IPR023459">
    <property type="entry name" value="Tscrpt_elong_fac_GreA/B_fam"/>
</dbReference>
<dbReference type="InterPro" id="IPR036805">
    <property type="entry name" value="Tscrpt_elong_fac_GreA/B_N_sf"/>
</dbReference>
<dbReference type="Gene3D" id="3.10.50.30">
    <property type="entry name" value="Transcription elongation factor, GreA/GreB, C-terminal domain"/>
    <property type="match status" value="1"/>
</dbReference>
<dbReference type="AlphaFoldDB" id="A0A6J6HTE2"/>
<evidence type="ECO:0000256" key="4">
    <source>
        <dbReference type="ARBA" id="ARBA00023125"/>
    </source>
</evidence>
<organism evidence="10">
    <name type="scientific">freshwater metagenome</name>
    <dbReference type="NCBI Taxonomy" id="449393"/>
    <lineage>
        <taxon>unclassified sequences</taxon>
        <taxon>metagenomes</taxon>
        <taxon>ecological metagenomes</taxon>
    </lineage>
</organism>
<evidence type="ECO:0000256" key="3">
    <source>
        <dbReference type="ARBA" id="ARBA00023015"/>
    </source>
</evidence>
<dbReference type="InterPro" id="IPR001437">
    <property type="entry name" value="Tscrpt_elong_fac_GreA/B_C"/>
</dbReference>
<dbReference type="Pfam" id="PF03449">
    <property type="entry name" value="GreA_GreB_N"/>
    <property type="match status" value="1"/>
</dbReference>